<dbReference type="PANTHER" id="PTHR18964:SF149">
    <property type="entry name" value="BIFUNCTIONAL UDP-N-ACETYLGLUCOSAMINE 2-EPIMERASE_N-ACETYLMANNOSAMINE KINASE"/>
    <property type="match status" value="1"/>
</dbReference>
<dbReference type="InterPro" id="IPR000600">
    <property type="entry name" value="ROK"/>
</dbReference>
<dbReference type="InterPro" id="IPR043129">
    <property type="entry name" value="ATPase_NBD"/>
</dbReference>
<proteinExistence type="inferred from homology"/>
<comment type="similarity">
    <text evidence="1">Belongs to the ROK (NagC/XylR) family.</text>
</comment>
<accession>A0ABN6WSH4</accession>
<evidence type="ECO:0000256" key="1">
    <source>
        <dbReference type="ARBA" id="ARBA00006479"/>
    </source>
</evidence>
<protein>
    <submittedName>
        <fullName evidence="2">NagC family transcriptional regulator</fullName>
    </submittedName>
</protein>
<keyword evidence="3" id="KW-1185">Reference proteome</keyword>
<dbReference type="Pfam" id="PF00480">
    <property type="entry name" value="ROK"/>
    <property type="match status" value="1"/>
</dbReference>
<name>A0ABN6WSH4_9BACT</name>
<dbReference type="RefSeq" id="WP_286336960.1">
    <property type="nucleotide sequence ID" value="NZ_AP027370.1"/>
</dbReference>
<sequence length="278" mass="30238">MSRLAIDAGGTWLRYELVGKEEVCGKFPSRERELSNFIESMIEKHPDIDAIAVSFAGQVHEGVILSAPNIEVEEPEIETFVETRLGIPLRIENDLNCAALAESVYWNEKELAALYSGTGLGGGIVTGGEILHGWRSLAGEVGHLPYKEAPFRCGCGKNNCLELYASGSGIKKWMDRFGCGENPDLQRLRLSENENCRGIAETYTEALLYAAAAMVTLLNPKILVLGGGVVTHNPDLVDTVRERIGNYALAASCVGLRVEMTHIENASLEGAKLLLDTM</sequence>
<gene>
    <name evidence="2" type="ORF">HCR_00560</name>
</gene>
<evidence type="ECO:0000313" key="3">
    <source>
        <dbReference type="Proteomes" id="UP001321445"/>
    </source>
</evidence>
<dbReference type="SUPFAM" id="SSF53067">
    <property type="entry name" value="Actin-like ATPase domain"/>
    <property type="match status" value="1"/>
</dbReference>
<dbReference type="EMBL" id="AP027370">
    <property type="protein sequence ID" value="BDY11744.1"/>
    <property type="molecule type" value="Genomic_DNA"/>
</dbReference>
<organism evidence="2 3">
    <name type="scientific">Hydrogenimonas cancrithermarum</name>
    <dbReference type="NCBI Taxonomy" id="2993563"/>
    <lineage>
        <taxon>Bacteria</taxon>
        <taxon>Pseudomonadati</taxon>
        <taxon>Campylobacterota</taxon>
        <taxon>Epsilonproteobacteria</taxon>
        <taxon>Campylobacterales</taxon>
        <taxon>Hydrogenimonadaceae</taxon>
        <taxon>Hydrogenimonas</taxon>
    </lineage>
</organism>
<dbReference type="Proteomes" id="UP001321445">
    <property type="component" value="Chromosome"/>
</dbReference>
<dbReference type="Gene3D" id="3.30.420.40">
    <property type="match status" value="2"/>
</dbReference>
<evidence type="ECO:0000313" key="2">
    <source>
        <dbReference type="EMBL" id="BDY11744.1"/>
    </source>
</evidence>
<reference evidence="2 3" key="1">
    <citation type="submission" date="2023-03" db="EMBL/GenBank/DDBJ databases">
        <title>Description of Hydrogenimonas sp. ISO32.</title>
        <authorList>
            <person name="Mino S."/>
            <person name="Fukazawa S."/>
            <person name="Sawabe T."/>
        </authorList>
    </citation>
    <scope>NUCLEOTIDE SEQUENCE [LARGE SCALE GENOMIC DNA]</scope>
    <source>
        <strain evidence="2 3">ISO32</strain>
    </source>
</reference>
<dbReference type="PANTHER" id="PTHR18964">
    <property type="entry name" value="ROK (REPRESSOR, ORF, KINASE) FAMILY"/>
    <property type="match status" value="1"/>
</dbReference>